<dbReference type="Proteomes" id="UP000436468">
    <property type="component" value="Unassembled WGS sequence"/>
</dbReference>
<dbReference type="InterPro" id="IPR059019">
    <property type="entry name" value="WHD_CapW"/>
</dbReference>
<dbReference type="InterPro" id="IPR059020">
    <property type="entry name" value="CapW_CTD"/>
</dbReference>
<protein>
    <submittedName>
        <fullName evidence="4">WYL domain-containing protein</fullName>
    </submittedName>
</protein>
<gene>
    <name evidence="4" type="ORF">GPL21_13470</name>
</gene>
<keyword evidence="5" id="KW-1185">Reference proteome</keyword>
<sequence>MPEGATALKWGVERRLEFIEFRLFWEGGVNRSDIIEMFDVSVPQASKDLTLYQERAPQNAIYDKSAKRYVASPQFSPIFLKPDPDGYLSRLRSLAEGLADPGESWIAHPPETDIALTPRRDVDAGVLKAILGAVRESRSIEVCYQSMNSKRSDPVWRRMTPHAFGYDGFRWHARAYCHIDNKFKDFLLPRILDTRDMGVPGPGREQDTLWNETFNIEIGPHPRLKPSQRAVVAKDYGMVKERAVLTVRYAMLFYVLKRLGLLGDASQQNPRTQHIVALNAHETECALKRAEFALGEAEQATKRGEGA</sequence>
<dbReference type="RefSeq" id="WP_157343670.1">
    <property type="nucleotide sequence ID" value="NZ_WQNF01000007.1"/>
</dbReference>
<dbReference type="AlphaFoldDB" id="A0A844SKW2"/>
<reference evidence="4 5" key="1">
    <citation type="submission" date="2019-12" db="EMBL/GenBank/DDBJ databases">
        <title>Draft genome sequences Bradyrhizobium cajani AMBPC1010, Bradyrhizobium pachyrhizi AMBPC1040 and Bradyrhizobium yuanmingense ALSPC3051, three plant growth promoting strains isolated from nodules of Cajanus cajan L. in Dominican Republic.</title>
        <authorList>
            <person name="Flores-Felix J.D."/>
            <person name="Araujo J."/>
            <person name="Diaz-Alcantara C."/>
            <person name="Gonzalez-Andres F."/>
            <person name="Velazquez E."/>
        </authorList>
    </citation>
    <scope>NUCLEOTIDE SEQUENCE [LARGE SCALE GENOMIC DNA]</scope>
    <source>
        <strain evidence="4 5">1040</strain>
    </source>
</reference>
<feature type="domain" description="DNA-binding transcriptional repressor CapW winged helix-turn-helix" evidence="3">
    <location>
        <begin position="12"/>
        <end position="92"/>
    </location>
</feature>
<dbReference type="PROSITE" id="PS52050">
    <property type="entry name" value="WYL"/>
    <property type="match status" value="1"/>
</dbReference>
<dbReference type="InterPro" id="IPR026881">
    <property type="entry name" value="WYL_dom"/>
</dbReference>
<feature type="domain" description="WYL" evidence="1">
    <location>
        <begin position="126"/>
        <end position="193"/>
    </location>
</feature>
<proteinExistence type="predicted"/>
<dbReference type="EMBL" id="WQNF01000007">
    <property type="protein sequence ID" value="MVT66115.1"/>
    <property type="molecule type" value="Genomic_DNA"/>
</dbReference>
<organism evidence="4 5">
    <name type="scientific">Bradyrhizobium pachyrhizi</name>
    <dbReference type="NCBI Taxonomy" id="280333"/>
    <lineage>
        <taxon>Bacteria</taxon>
        <taxon>Pseudomonadati</taxon>
        <taxon>Pseudomonadota</taxon>
        <taxon>Alphaproteobacteria</taxon>
        <taxon>Hyphomicrobiales</taxon>
        <taxon>Nitrobacteraceae</taxon>
        <taxon>Bradyrhizobium</taxon>
    </lineage>
</organism>
<dbReference type="Pfam" id="PF26107">
    <property type="entry name" value="BrxR_CTD"/>
    <property type="match status" value="1"/>
</dbReference>
<dbReference type="PIRSF" id="PIRSF015558">
    <property type="entry name" value="Txn_reg_DeoR_prd"/>
    <property type="match status" value="1"/>
</dbReference>
<evidence type="ECO:0000259" key="2">
    <source>
        <dbReference type="Pfam" id="PF26107"/>
    </source>
</evidence>
<evidence type="ECO:0000259" key="3">
    <source>
        <dbReference type="Pfam" id="PF26109"/>
    </source>
</evidence>
<name>A0A844SKW2_9BRAD</name>
<dbReference type="Pfam" id="PF13280">
    <property type="entry name" value="WYL"/>
    <property type="match status" value="1"/>
</dbReference>
<evidence type="ECO:0000259" key="1">
    <source>
        <dbReference type="Pfam" id="PF13280"/>
    </source>
</evidence>
<evidence type="ECO:0000313" key="4">
    <source>
        <dbReference type="EMBL" id="MVT66115.1"/>
    </source>
</evidence>
<evidence type="ECO:0000313" key="5">
    <source>
        <dbReference type="Proteomes" id="UP000436468"/>
    </source>
</evidence>
<dbReference type="InterPro" id="IPR016634">
    <property type="entry name" value="CapW-like"/>
</dbReference>
<accession>A0A844SKW2</accession>
<comment type="caution">
    <text evidence="4">The sequence shown here is derived from an EMBL/GenBank/DDBJ whole genome shotgun (WGS) entry which is preliminary data.</text>
</comment>
<dbReference type="Pfam" id="PF26109">
    <property type="entry name" value="WHD_BrxR"/>
    <property type="match status" value="1"/>
</dbReference>
<feature type="domain" description="DNA-binding transcriptional repressor CapW C-terminal dimerisation" evidence="2">
    <location>
        <begin position="214"/>
        <end position="282"/>
    </location>
</feature>